<dbReference type="InterPro" id="IPR010610">
    <property type="entry name" value="EryCIII-like_C"/>
</dbReference>
<sequence length="922" mass="100320">MSRPGVHPRRASAVTVLQDDGRVNIKVLGKLPFSLRSDHSLRKRWKAPRKKDRVQGRCDGEKVLQDFAHVPRMNIAILITGSRGDVQPFLALSKVLQSPPYCHRVRIVTHPNFKGFVEENGVEFYSMGGDPEKLMAYMVRNPSILPSMASVKAGDVRMRRREIAEMLYGAWRGCTEAGDGIEDSNDDDIPFVADAIIANPPSYAHIHIAEKLSVPLHIMFTMPWSPTTAFPHPLANVQSSKSSNKVANWTSYYEMDLLTWEGLSDLINRFRVRTLDLDPLSPIWGHQLFTRHEVPHTYCWSEALIPKPADWGPHISISGFFFLSLASSYTPPPELQAFLDAGPPPVYIGFGSIVVDDPQRLTEMVLEAVKKSGVRALVSRGWGKMGGSDVPDNVFLLGNVPHDWLFPRVSAVVHHGGAGTTAIGIALGKPTVIVPFFGDQPWWASMVYRAGAGPEAVHFKKLTADKLAHNITEALKPEMQVRAKELADKIRGERGAEKAAETFHSMPQMRGMACAICPDRVAVWKVRSTGIQLSAAATTILVGKGLIDPHDLKLCEHKRWYVEEGPPDPLAALVGTLVTWARGYQVILSDFKHDLSRSPYPTTHHRPPSSNGTPSPSASTAPTITTTASTASTTNPSPSALQLSTSLSHNPTNTHHHHHPLKPPTHTQQQKKPSSNPLPTALATLSSRLAQITLVRGPAALLYNVANGMHNAPSVLLRDPSVRGPRPRIDGVASGLRVGGREFACGLADAAAGFVVLPVWGWRDASAGGGRGRGRGDGPEAEARKRDRCVGVAKGFAQALGGAPFKVGAAVVGPVGYAAKGVERQIAGWLGEVERKKASGGRVLQLPEDVGSEDVKRKVRSACGKAGGHESVRWIVERRVLQGCWEMSRLREEMGGSVHEFAEEVIGKWQALDRGRRGSRAA</sequence>
<dbReference type="AlphaFoldDB" id="A0A1J9RQZ3"/>
<dbReference type="OrthoDB" id="5835829at2759"/>
<dbReference type="RefSeq" id="XP_020126225.1">
    <property type="nucleotide sequence ID" value="XM_020278455.1"/>
</dbReference>
<dbReference type="GO" id="GO:0005975">
    <property type="term" value="P:carbohydrate metabolic process"/>
    <property type="evidence" value="ECO:0007669"/>
    <property type="project" value="InterPro"/>
</dbReference>
<dbReference type="Pfam" id="PF03033">
    <property type="entry name" value="Glyco_transf_28"/>
    <property type="match status" value="1"/>
</dbReference>
<reference evidence="5 6" key="1">
    <citation type="submission" date="2016-10" db="EMBL/GenBank/DDBJ databases">
        <title>Proteomics and genomics reveal pathogen-plant mechanisms compatible with a hemibiotrophic lifestyle of Diplodia corticola.</title>
        <authorList>
            <person name="Fernandes I."/>
            <person name="De Jonge R."/>
            <person name="Van De Peer Y."/>
            <person name="Devreese B."/>
            <person name="Alves A."/>
            <person name="Esteves A.C."/>
        </authorList>
    </citation>
    <scope>NUCLEOTIDE SEQUENCE [LARGE SCALE GENOMIC DNA]</scope>
    <source>
        <strain evidence="5 6">CBS 112549</strain>
    </source>
</reference>
<evidence type="ECO:0000259" key="3">
    <source>
        <dbReference type="Pfam" id="PF03033"/>
    </source>
</evidence>
<evidence type="ECO:0000259" key="4">
    <source>
        <dbReference type="Pfam" id="PF06722"/>
    </source>
</evidence>
<dbReference type="EMBL" id="MNUE01000069">
    <property type="protein sequence ID" value="OJD29965.1"/>
    <property type="molecule type" value="Genomic_DNA"/>
</dbReference>
<keyword evidence="6" id="KW-1185">Reference proteome</keyword>
<keyword evidence="1 5" id="KW-0808">Transferase</keyword>
<dbReference type="GeneID" id="31018716"/>
<dbReference type="CDD" id="cd03784">
    <property type="entry name" value="GT1_Gtf-like"/>
    <property type="match status" value="1"/>
</dbReference>
<gene>
    <name evidence="5" type="ORF">BKCO1_6900035</name>
</gene>
<comment type="caution">
    <text evidence="5">The sequence shown here is derived from an EMBL/GenBank/DDBJ whole genome shotgun (WGS) entry which is preliminary data.</text>
</comment>
<dbReference type="STRING" id="236234.A0A1J9RQZ3"/>
<evidence type="ECO:0000313" key="5">
    <source>
        <dbReference type="EMBL" id="OJD29965.1"/>
    </source>
</evidence>
<dbReference type="Gene3D" id="3.40.50.2000">
    <property type="entry name" value="Glycogen Phosphorylase B"/>
    <property type="match status" value="2"/>
</dbReference>
<evidence type="ECO:0000256" key="1">
    <source>
        <dbReference type="ARBA" id="ARBA00022679"/>
    </source>
</evidence>
<feature type="domain" description="Glycosyltransferase family 28 N-terminal" evidence="3">
    <location>
        <begin position="75"/>
        <end position="231"/>
    </location>
</feature>
<feature type="compositionally biased region" description="Low complexity" evidence="2">
    <location>
        <begin position="608"/>
        <end position="653"/>
    </location>
</feature>
<organism evidence="5 6">
    <name type="scientific">Diplodia corticola</name>
    <dbReference type="NCBI Taxonomy" id="236234"/>
    <lineage>
        <taxon>Eukaryota</taxon>
        <taxon>Fungi</taxon>
        <taxon>Dikarya</taxon>
        <taxon>Ascomycota</taxon>
        <taxon>Pezizomycotina</taxon>
        <taxon>Dothideomycetes</taxon>
        <taxon>Dothideomycetes incertae sedis</taxon>
        <taxon>Botryosphaeriales</taxon>
        <taxon>Botryosphaeriaceae</taxon>
        <taxon>Diplodia</taxon>
    </lineage>
</organism>
<accession>A0A1J9RQZ3</accession>
<evidence type="ECO:0000256" key="2">
    <source>
        <dbReference type="SAM" id="MobiDB-lite"/>
    </source>
</evidence>
<feature type="domain" description="Erythromycin biosynthesis protein CIII-like C-terminal" evidence="4">
    <location>
        <begin position="388"/>
        <end position="487"/>
    </location>
</feature>
<dbReference type="InterPro" id="IPR004276">
    <property type="entry name" value="GlycoTrans_28_N"/>
</dbReference>
<dbReference type="GO" id="GO:0016906">
    <property type="term" value="F:sterol 3-beta-glucosyltransferase activity"/>
    <property type="evidence" value="ECO:0007669"/>
    <property type="project" value="UniProtKB-ARBA"/>
</dbReference>
<dbReference type="InterPro" id="IPR002213">
    <property type="entry name" value="UDP_glucos_trans"/>
</dbReference>
<dbReference type="PANTHER" id="PTHR48050">
    <property type="entry name" value="STEROL 3-BETA-GLUCOSYLTRANSFERASE"/>
    <property type="match status" value="1"/>
</dbReference>
<feature type="region of interest" description="Disordered" evidence="2">
    <location>
        <begin position="596"/>
        <end position="680"/>
    </location>
</feature>
<dbReference type="FunFam" id="3.40.50.2000:FF:000009">
    <property type="entry name" value="Sterol 3-beta-glucosyltransferase UGT80A2"/>
    <property type="match status" value="1"/>
</dbReference>
<evidence type="ECO:0000313" key="6">
    <source>
        <dbReference type="Proteomes" id="UP000183809"/>
    </source>
</evidence>
<name>A0A1J9RQZ3_9PEZI</name>
<protein>
    <submittedName>
        <fullName evidence="5">Glycosyltransferase family 1 protein</fullName>
    </submittedName>
</protein>
<dbReference type="PANTHER" id="PTHR48050:SF13">
    <property type="entry name" value="STEROL 3-BETA-GLUCOSYLTRANSFERASE UGT80A2"/>
    <property type="match status" value="1"/>
</dbReference>
<feature type="compositionally biased region" description="Low complexity" evidence="2">
    <location>
        <begin position="664"/>
        <end position="673"/>
    </location>
</feature>
<dbReference type="InterPro" id="IPR050426">
    <property type="entry name" value="Glycosyltransferase_28"/>
</dbReference>
<dbReference type="SUPFAM" id="SSF53756">
    <property type="entry name" value="UDP-Glycosyltransferase/glycogen phosphorylase"/>
    <property type="match status" value="1"/>
</dbReference>
<dbReference type="Proteomes" id="UP000183809">
    <property type="component" value="Unassembled WGS sequence"/>
</dbReference>
<proteinExistence type="predicted"/>
<dbReference type="Pfam" id="PF06722">
    <property type="entry name" value="EryCIII-like_C"/>
    <property type="match status" value="1"/>
</dbReference>